<protein>
    <submittedName>
        <fullName evidence="8">CDP-glycerol glycerophosphotransferase family protein</fullName>
    </submittedName>
</protein>
<evidence type="ECO:0000256" key="2">
    <source>
        <dbReference type="ARBA" id="ARBA00010488"/>
    </source>
</evidence>
<evidence type="ECO:0000256" key="3">
    <source>
        <dbReference type="ARBA" id="ARBA00022475"/>
    </source>
</evidence>
<name>A0ABW2PXJ1_9BACL</name>
<accession>A0ABW2PXJ1</accession>
<keyword evidence="7" id="KW-1133">Transmembrane helix</keyword>
<dbReference type="EMBL" id="JBHTCO010000007">
    <property type="protein sequence ID" value="MFC7393005.1"/>
    <property type="molecule type" value="Genomic_DNA"/>
</dbReference>
<comment type="similarity">
    <text evidence="2">Belongs to the CDP-glycerol glycerophosphotransferase family.</text>
</comment>
<keyword evidence="6 7" id="KW-0472">Membrane</keyword>
<feature type="transmembrane region" description="Helical" evidence="7">
    <location>
        <begin position="12"/>
        <end position="29"/>
    </location>
</feature>
<dbReference type="Pfam" id="PF04464">
    <property type="entry name" value="Glyphos_transf"/>
    <property type="match status" value="1"/>
</dbReference>
<evidence type="ECO:0000256" key="6">
    <source>
        <dbReference type="ARBA" id="ARBA00023136"/>
    </source>
</evidence>
<dbReference type="InterPro" id="IPR043149">
    <property type="entry name" value="TagF_N"/>
</dbReference>
<dbReference type="Gene3D" id="3.40.50.11820">
    <property type="match status" value="1"/>
</dbReference>
<gene>
    <name evidence="8" type="ORF">ACFQRG_08415</name>
</gene>
<sequence length="403" mass="48062">MNRSLFNIVRRRFLKLIIQVILLPIYLLGKLIPKRRDLVIFGSSRGEYYSDNSKYLYEFILKNDVGFCYYWLTKNKNLALNFKGKNFVYIYSLKGLCLMLRANIAIITHQLNDLFPPLLGGTKIIQLWHGTPLKEIGFLSDGWKERKRWENKMILILFKLFPYLQYNKCDYLITSTSSIKDIMANSFKIEPKRIKVLGQPRNDIFFSNNKINSSYFLKFKNKKIYSWLPTHRARTNIKIINLLKDYNFNIKEYDNFLNKNNCILIIKPHFTEIVDLSVTLKGTKNIFIYEEADPYPLLVETDVLITDYSSVYFDYLLLNRPIIFTPFDIELYQSKITGFNFNYYEVTPGPKCTDWIEVLKQLKEIQFYDNYFEDRLRVSKVFNNYFDNNNSKRIIDFILTIKK</sequence>
<dbReference type="SUPFAM" id="SSF53756">
    <property type="entry name" value="UDP-Glycosyltransferase/glycogen phosphorylase"/>
    <property type="match status" value="1"/>
</dbReference>
<evidence type="ECO:0000313" key="9">
    <source>
        <dbReference type="Proteomes" id="UP001596505"/>
    </source>
</evidence>
<evidence type="ECO:0000313" key="8">
    <source>
        <dbReference type="EMBL" id="MFC7393005.1"/>
    </source>
</evidence>
<dbReference type="PANTHER" id="PTHR37316">
    <property type="entry name" value="TEICHOIC ACID GLYCEROL-PHOSPHATE PRIMASE"/>
    <property type="match status" value="1"/>
</dbReference>
<reference evidence="9" key="1">
    <citation type="journal article" date="2019" name="Int. J. Syst. Evol. Microbiol.">
        <title>The Global Catalogue of Microorganisms (GCM) 10K type strain sequencing project: providing services to taxonomists for standard genome sequencing and annotation.</title>
        <authorList>
            <consortium name="The Broad Institute Genomics Platform"/>
            <consortium name="The Broad Institute Genome Sequencing Center for Infectious Disease"/>
            <person name="Wu L."/>
            <person name="Ma J."/>
        </authorList>
    </citation>
    <scope>NUCLEOTIDE SEQUENCE [LARGE SCALE GENOMIC DNA]</scope>
    <source>
        <strain evidence="9">CGMCC 1.16305</strain>
    </source>
</reference>
<dbReference type="Proteomes" id="UP001596505">
    <property type="component" value="Unassembled WGS sequence"/>
</dbReference>
<keyword evidence="4" id="KW-0808">Transferase</keyword>
<proteinExistence type="inferred from homology"/>
<dbReference type="Gene3D" id="3.40.50.12580">
    <property type="match status" value="1"/>
</dbReference>
<dbReference type="PANTHER" id="PTHR37316:SF3">
    <property type="entry name" value="TEICHOIC ACID GLYCEROL-PHOSPHATE TRANSFERASE"/>
    <property type="match status" value="1"/>
</dbReference>
<evidence type="ECO:0000256" key="5">
    <source>
        <dbReference type="ARBA" id="ARBA00022944"/>
    </source>
</evidence>
<keyword evidence="7" id="KW-0812">Transmembrane</keyword>
<dbReference type="InterPro" id="IPR007554">
    <property type="entry name" value="Glycerophosphate_synth"/>
</dbReference>
<keyword evidence="3" id="KW-1003">Cell membrane</keyword>
<comment type="subcellular location">
    <subcellularLocation>
        <location evidence="1">Cell membrane</location>
        <topology evidence="1">Peripheral membrane protein</topology>
    </subcellularLocation>
</comment>
<dbReference type="InterPro" id="IPR051612">
    <property type="entry name" value="Teichoic_Acid_Biosynth"/>
</dbReference>
<keyword evidence="5" id="KW-0777">Teichoic acid biosynthesis</keyword>
<dbReference type="InterPro" id="IPR043148">
    <property type="entry name" value="TagF_C"/>
</dbReference>
<evidence type="ECO:0000256" key="4">
    <source>
        <dbReference type="ARBA" id="ARBA00022679"/>
    </source>
</evidence>
<evidence type="ECO:0000256" key="1">
    <source>
        <dbReference type="ARBA" id="ARBA00004202"/>
    </source>
</evidence>
<organism evidence="8 9">
    <name type="scientific">Scopulibacillus cellulosilyticus</name>
    <dbReference type="NCBI Taxonomy" id="2665665"/>
    <lineage>
        <taxon>Bacteria</taxon>
        <taxon>Bacillati</taxon>
        <taxon>Bacillota</taxon>
        <taxon>Bacilli</taxon>
        <taxon>Bacillales</taxon>
        <taxon>Sporolactobacillaceae</taxon>
        <taxon>Scopulibacillus</taxon>
    </lineage>
</organism>
<evidence type="ECO:0000256" key="7">
    <source>
        <dbReference type="SAM" id="Phobius"/>
    </source>
</evidence>
<comment type="caution">
    <text evidence="8">The sequence shown here is derived from an EMBL/GenBank/DDBJ whole genome shotgun (WGS) entry which is preliminary data.</text>
</comment>
<keyword evidence="9" id="KW-1185">Reference proteome</keyword>
<dbReference type="RefSeq" id="WP_380965441.1">
    <property type="nucleotide sequence ID" value="NZ_JBHTCO010000007.1"/>
</dbReference>